<dbReference type="RefSeq" id="WP_147714238.1">
    <property type="nucleotide sequence ID" value="NZ_VKAD01000001.1"/>
</dbReference>
<dbReference type="PROSITE" id="PS50110">
    <property type="entry name" value="RESPONSE_REGULATORY"/>
    <property type="match status" value="1"/>
</dbReference>
<dbReference type="InterPro" id="IPR051015">
    <property type="entry name" value="EvgA-like"/>
</dbReference>
<accession>A0A5C8ZC21</accession>
<dbReference type="EMBL" id="VKAD01000001">
    <property type="protein sequence ID" value="TXR54839.1"/>
    <property type="molecule type" value="Genomic_DNA"/>
</dbReference>
<dbReference type="Pfam" id="PF00072">
    <property type="entry name" value="Response_reg"/>
    <property type="match status" value="1"/>
</dbReference>
<evidence type="ECO:0000256" key="1">
    <source>
        <dbReference type="ARBA" id="ARBA00022553"/>
    </source>
</evidence>
<evidence type="ECO:0000259" key="5">
    <source>
        <dbReference type="PROSITE" id="PS50110"/>
    </source>
</evidence>
<evidence type="ECO:0000259" key="4">
    <source>
        <dbReference type="PROSITE" id="PS50043"/>
    </source>
</evidence>
<dbReference type="InterPro" id="IPR036388">
    <property type="entry name" value="WH-like_DNA-bd_sf"/>
</dbReference>
<dbReference type="InterPro" id="IPR058245">
    <property type="entry name" value="NreC/VraR/RcsB-like_REC"/>
</dbReference>
<dbReference type="OrthoDB" id="9814495at2"/>
<dbReference type="SUPFAM" id="SSF52172">
    <property type="entry name" value="CheY-like"/>
    <property type="match status" value="1"/>
</dbReference>
<proteinExistence type="predicted"/>
<evidence type="ECO:0000256" key="2">
    <source>
        <dbReference type="ARBA" id="ARBA00023125"/>
    </source>
</evidence>
<dbReference type="GO" id="GO:0006355">
    <property type="term" value="P:regulation of DNA-templated transcription"/>
    <property type="evidence" value="ECO:0007669"/>
    <property type="project" value="InterPro"/>
</dbReference>
<dbReference type="PROSITE" id="PS00622">
    <property type="entry name" value="HTH_LUXR_1"/>
    <property type="match status" value="1"/>
</dbReference>
<dbReference type="Gene3D" id="1.10.10.10">
    <property type="entry name" value="Winged helix-like DNA-binding domain superfamily/Winged helix DNA-binding domain"/>
    <property type="match status" value="1"/>
</dbReference>
<dbReference type="SMART" id="SM00448">
    <property type="entry name" value="REC"/>
    <property type="match status" value="1"/>
</dbReference>
<dbReference type="SUPFAM" id="SSF46894">
    <property type="entry name" value="C-terminal effector domain of the bipartite response regulators"/>
    <property type="match status" value="1"/>
</dbReference>
<dbReference type="PANTHER" id="PTHR45566">
    <property type="entry name" value="HTH-TYPE TRANSCRIPTIONAL REGULATOR YHJB-RELATED"/>
    <property type="match status" value="1"/>
</dbReference>
<keyword evidence="2" id="KW-0238">DNA-binding</keyword>
<dbReference type="Proteomes" id="UP000321764">
    <property type="component" value="Unassembled WGS sequence"/>
</dbReference>
<sequence length="218" mass="24573">MARVLIIDDHPLFRDALRLSLMQKPKELALGEENAIDFSESFEQARRVLNHDAEIELVLLDLHLPGIDGFWGLLELRKQFPHIAVLIISGNDEPSVIAKSRVCGAVGFISKSLAADSILHGVRDVLQGMEFWPENMVEPDADFIDVPLRINDLTDQQMRVLRHLQEGRLNKQIAYDLDISEATVKAHVTAIFRKLKVLNRTQAVIMANRLDVDPPSTI</sequence>
<dbReference type="PRINTS" id="PR00038">
    <property type="entry name" value="HTHLUXR"/>
</dbReference>
<name>A0A5C8ZC21_9GAMM</name>
<evidence type="ECO:0000313" key="6">
    <source>
        <dbReference type="EMBL" id="TXR54839.1"/>
    </source>
</evidence>
<keyword evidence="7" id="KW-1185">Reference proteome</keyword>
<dbReference type="PROSITE" id="PS50043">
    <property type="entry name" value="HTH_LUXR_2"/>
    <property type="match status" value="1"/>
</dbReference>
<protein>
    <submittedName>
        <fullName evidence="6">Response regulator transcription factor</fullName>
    </submittedName>
</protein>
<feature type="modified residue" description="4-aspartylphosphate" evidence="3">
    <location>
        <position position="61"/>
    </location>
</feature>
<dbReference type="Pfam" id="PF00196">
    <property type="entry name" value="GerE"/>
    <property type="match status" value="1"/>
</dbReference>
<dbReference type="InterPro" id="IPR011006">
    <property type="entry name" value="CheY-like_superfamily"/>
</dbReference>
<feature type="domain" description="Response regulatory" evidence="5">
    <location>
        <begin position="3"/>
        <end position="126"/>
    </location>
</feature>
<gene>
    <name evidence="6" type="ORF">FME95_09980</name>
</gene>
<dbReference type="AlphaFoldDB" id="A0A5C8ZC21"/>
<evidence type="ECO:0000313" key="7">
    <source>
        <dbReference type="Proteomes" id="UP000321764"/>
    </source>
</evidence>
<dbReference type="InterPro" id="IPR016032">
    <property type="entry name" value="Sig_transdc_resp-reg_C-effctor"/>
</dbReference>
<dbReference type="CDD" id="cd06170">
    <property type="entry name" value="LuxR_C_like"/>
    <property type="match status" value="1"/>
</dbReference>
<dbReference type="InterPro" id="IPR000792">
    <property type="entry name" value="Tscrpt_reg_LuxR_C"/>
</dbReference>
<dbReference type="Gene3D" id="3.40.50.2300">
    <property type="match status" value="1"/>
</dbReference>
<reference evidence="6 7" key="1">
    <citation type="submission" date="2019-07" db="EMBL/GenBank/DDBJ databases">
        <title>Reinekea sp. strain SSH23 genome sequencing and assembly.</title>
        <authorList>
            <person name="Kim I."/>
        </authorList>
    </citation>
    <scope>NUCLEOTIDE SEQUENCE [LARGE SCALE GENOMIC DNA]</scope>
    <source>
        <strain evidence="6 7">SSH23</strain>
    </source>
</reference>
<dbReference type="GO" id="GO:0003677">
    <property type="term" value="F:DNA binding"/>
    <property type="evidence" value="ECO:0007669"/>
    <property type="project" value="UniProtKB-KW"/>
</dbReference>
<dbReference type="CDD" id="cd17535">
    <property type="entry name" value="REC_NarL-like"/>
    <property type="match status" value="1"/>
</dbReference>
<dbReference type="PANTHER" id="PTHR45566:SF1">
    <property type="entry name" value="HTH-TYPE TRANSCRIPTIONAL REGULATOR YHJB-RELATED"/>
    <property type="match status" value="1"/>
</dbReference>
<dbReference type="InterPro" id="IPR001789">
    <property type="entry name" value="Sig_transdc_resp-reg_receiver"/>
</dbReference>
<dbReference type="GO" id="GO:0000160">
    <property type="term" value="P:phosphorelay signal transduction system"/>
    <property type="evidence" value="ECO:0007669"/>
    <property type="project" value="InterPro"/>
</dbReference>
<comment type="caution">
    <text evidence="6">The sequence shown here is derived from an EMBL/GenBank/DDBJ whole genome shotgun (WGS) entry which is preliminary data.</text>
</comment>
<keyword evidence="1 3" id="KW-0597">Phosphoprotein</keyword>
<dbReference type="SMART" id="SM00421">
    <property type="entry name" value="HTH_LUXR"/>
    <property type="match status" value="1"/>
</dbReference>
<evidence type="ECO:0000256" key="3">
    <source>
        <dbReference type="PROSITE-ProRule" id="PRU00169"/>
    </source>
</evidence>
<feature type="domain" description="HTH luxR-type" evidence="4">
    <location>
        <begin position="146"/>
        <end position="211"/>
    </location>
</feature>
<organism evidence="6 7">
    <name type="scientific">Reinekea thalattae</name>
    <dbReference type="NCBI Taxonomy" id="2593301"/>
    <lineage>
        <taxon>Bacteria</taxon>
        <taxon>Pseudomonadati</taxon>
        <taxon>Pseudomonadota</taxon>
        <taxon>Gammaproteobacteria</taxon>
        <taxon>Oceanospirillales</taxon>
        <taxon>Saccharospirillaceae</taxon>
        <taxon>Reinekea</taxon>
    </lineage>
</organism>